<proteinExistence type="predicted"/>
<gene>
    <name evidence="2" type="ORF">SAMN04488057_101170</name>
</gene>
<organism evidence="2 3">
    <name type="scientific">Cyclobacterium lianum</name>
    <dbReference type="NCBI Taxonomy" id="388280"/>
    <lineage>
        <taxon>Bacteria</taxon>
        <taxon>Pseudomonadati</taxon>
        <taxon>Bacteroidota</taxon>
        <taxon>Cytophagia</taxon>
        <taxon>Cytophagales</taxon>
        <taxon>Cyclobacteriaceae</taxon>
        <taxon>Cyclobacterium</taxon>
    </lineage>
</organism>
<dbReference type="AlphaFoldDB" id="A0A1M7I442"/>
<evidence type="ECO:0000313" key="3">
    <source>
        <dbReference type="Proteomes" id="UP000184513"/>
    </source>
</evidence>
<accession>A0A1M7I442</accession>
<dbReference type="InterPro" id="IPR032710">
    <property type="entry name" value="NTF2-like_dom_sf"/>
</dbReference>
<protein>
    <submittedName>
        <fullName evidence="2">SnoaL-like domain-containing protein</fullName>
    </submittedName>
</protein>
<evidence type="ECO:0000259" key="1">
    <source>
        <dbReference type="Pfam" id="PF12680"/>
    </source>
</evidence>
<dbReference type="Pfam" id="PF12680">
    <property type="entry name" value="SnoaL_2"/>
    <property type="match status" value="1"/>
</dbReference>
<dbReference type="OrthoDB" id="6692273at2"/>
<dbReference type="Gene3D" id="3.10.450.50">
    <property type="match status" value="1"/>
</dbReference>
<dbReference type="Proteomes" id="UP000184513">
    <property type="component" value="Unassembled WGS sequence"/>
</dbReference>
<sequence length="115" mass="13182">METKQQVFLKRLNEAFANSELEFILDAVTDDIQWTIVGDRVISGKEPFAKSLREMASPQPMKLEIRHMVTHGREAVVEGSMISPEGKNYSFCDIYSFNGFKDPKIKAMKSYVFEI</sequence>
<feature type="domain" description="SnoaL-like" evidence="1">
    <location>
        <begin position="10"/>
        <end position="106"/>
    </location>
</feature>
<dbReference type="InterPro" id="IPR037401">
    <property type="entry name" value="SnoaL-like"/>
</dbReference>
<dbReference type="SUPFAM" id="SSF54427">
    <property type="entry name" value="NTF2-like"/>
    <property type="match status" value="1"/>
</dbReference>
<evidence type="ECO:0000313" key="2">
    <source>
        <dbReference type="EMBL" id="SHM35197.1"/>
    </source>
</evidence>
<dbReference type="EMBL" id="FRCY01000001">
    <property type="protein sequence ID" value="SHM35197.1"/>
    <property type="molecule type" value="Genomic_DNA"/>
</dbReference>
<reference evidence="2 3" key="1">
    <citation type="submission" date="2016-11" db="EMBL/GenBank/DDBJ databases">
        <authorList>
            <person name="Jaros S."/>
            <person name="Januszkiewicz K."/>
            <person name="Wedrychowicz H."/>
        </authorList>
    </citation>
    <scope>NUCLEOTIDE SEQUENCE [LARGE SCALE GENOMIC DNA]</scope>
    <source>
        <strain evidence="2 3">CGMCC 1.6102</strain>
    </source>
</reference>
<dbReference type="RefSeq" id="WP_073090265.1">
    <property type="nucleotide sequence ID" value="NZ_FRCY01000001.1"/>
</dbReference>
<name>A0A1M7I442_9BACT</name>
<dbReference type="STRING" id="388280.SAMN04488057_101170"/>
<keyword evidence="3" id="KW-1185">Reference proteome</keyword>